<evidence type="ECO:0000256" key="1">
    <source>
        <dbReference type="ARBA" id="ARBA00006464"/>
    </source>
</evidence>
<evidence type="ECO:0000313" key="5">
    <source>
        <dbReference type="EMBL" id="QHL90236.1"/>
    </source>
</evidence>
<sequence>MFAVKSLSPQPLYRWRNQLGGCLVLAALLPYTVRWLTLSSTAYLLPLHITLAGSAAAIFLGTWLFRSITTYPGAEASSYILPVFSVAYGVLAMAFIVARLDYNIPLLVAGYFISLAWFFWLVAILRGRQALRIGVVAMVDGQQLPSVRGIHWIAIATPACGFDGLDAVTTDLRQDLPDEWDRKLTDLALAGVPVYHFKHLAESLTGRVELEHLSENSFGSLSPVSAYMSIKHAADWVAALVCGILFLPALLIIAVAIKFSSPGPVLFRQTRVGYRGQRFTVFKFRTMRITPPGEADGRTLAMTQTDDQRIYPLGRFLRTSRLDELPQIINVLRGEMSWIGPRPEAEVLSEWYEREIPFYRYRHIVRPGIAGWAQVCQGHVVEVEDVRSKLHYDFYYIKNYSLWLDLLIAMKTVRIMVTGHGSK</sequence>
<dbReference type="GO" id="GO:0016780">
    <property type="term" value="F:phosphotransferase activity, for other substituted phosphate groups"/>
    <property type="evidence" value="ECO:0007669"/>
    <property type="project" value="TreeGrafter"/>
</dbReference>
<feature type="transmembrane region" description="Helical" evidence="3">
    <location>
        <begin position="77"/>
        <end position="98"/>
    </location>
</feature>
<comment type="similarity">
    <text evidence="1">Belongs to the bacterial sugar transferase family.</text>
</comment>
<dbReference type="AlphaFoldDB" id="A0A7Z2NVH3"/>
<organism evidence="5 6">
    <name type="scientific">Sphingomonas changnyeongensis</name>
    <dbReference type="NCBI Taxonomy" id="2698679"/>
    <lineage>
        <taxon>Bacteria</taxon>
        <taxon>Pseudomonadati</taxon>
        <taxon>Pseudomonadota</taxon>
        <taxon>Alphaproteobacteria</taxon>
        <taxon>Sphingomonadales</taxon>
        <taxon>Sphingomonadaceae</taxon>
        <taxon>Sphingomonas</taxon>
    </lineage>
</organism>
<dbReference type="Proteomes" id="UP000464468">
    <property type="component" value="Chromosome"/>
</dbReference>
<feature type="transmembrane region" description="Helical" evidence="3">
    <location>
        <begin position="20"/>
        <end position="37"/>
    </location>
</feature>
<feature type="domain" description="Bacterial sugar transferase" evidence="4">
    <location>
        <begin position="231"/>
        <end position="417"/>
    </location>
</feature>
<keyword evidence="2" id="KW-0270">Exopolysaccharide synthesis</keyword>
<accession>A0A7Z2NVH3</accession>
<dbReference type="InterPro" id="IPR003362">
    <property type="entry name" value="Bact_transf"/>
</dbReference>
<evidence type="ECO:0000259" key="4">
    <source>
        <dbReference type="Pfam" id="PF02397"/>
    </source>
</evidence>
<dbReference type="Pfam" id="PF02397">
    <property type="entry name" value="Bac_transf"/>
    <property type="match status" value="1"/>
</dbReference>
<dbReference type="PANTHER" id="PTHR30576">
    <property type="entry name" value="COLANIC BIOSYNTHESIS UDP-GLUCOSE LIPID CARRIER TRANSFERASE"/>
    <property type="match status" value="1"/>
</dbReference>
<evidence type="ECO:0000313" key="6">
    <source>
        <dbReference type="Proteomes" id="UP000464468"/>
    </source>
</evidence>
<evidence type="ECO:0000256" key="3">
    <source>
        <dbReference type="SAM" id="Phobius"/>
    </source>
</evidence>
<reference evidence="5 6" key="1">
    <citation type="submission" date="2020-01" db="EMBL/GenBank/DDBJ databases">
        <title>Sphingomonas sp. C33 whole genome sequece.</title>
        <authorList>
            <person name="Park C."/>
        </authorList>
    </citation>
    <scope>NUCLEOTIDE SEQUENCE [LARGE SCALE GENOMIC DNA]</scope>
    <source>
        <strain evidence="5 6">C33</strain>
    </source>
</reference>
<keyword evidence="3" id="KW-0812">Transmembrane</keyword>
<evidence type="ECO:0000256" key="2">
    <source>
        <dbReference type="ARBA" id="ARBA00023169"/>
    </source>
</evidence>
<proteinExistence type="inferred from homology"/>
<name>A0A7Z2NVH3_9SPHN</name>
<dbReference type="EMBL" id="CP047895">
    <property type="protein sequence ID" value="QHL90236.1"/>
    <property type="molecule type" value="Genomic_DNA"/>
</dbReference>
<dbReference type="KEGG" id="schy:GVO57_04525"/>
<keyword evidence="3" id="KW-1133">Transmembrane helix</keyword>
<dbReference type="PANTHER" id="PTHR30576:SF0">
    <property type="entry name" value="UNDECAPRENYL-PHOSPHATE N-ACETYLGALACTOSAMINYL 1-PHOSPHATE TRANSFERASE-RELATED"/>
    <property type="match status" value="1"/>
</dbReference>
<feature type="transmembrane region" description="Helical" evidence="3">
    <location>
        <begin position="236"/>
        <end position="257"/>
    </location>
</feature>
<protein>
    <submittedName>
        <fullName evidence="5">Polyprenyl glycosylphosphotransferase</fullName>
    </submittedName>
</protein>
<keyword evidence="3" id="KW-0472">Membrane</keyword>
<gene>
    <name evidence="5" type="ORF">GVO57_04525</name>
</gene>
<feature type="transmembrane region" description="Helical" evidence="3">
    <location>
        <begin position="43"/>
        <end position="65"/>
    </location>
</feature>
<keyword evidence="5" id="KW-0808">Transferase</keyword>
<dbReference type="GO" id="GO:0000271">
    <property type="term" value="P:polysaccharide biosynthetic process"/>
    <property type="evidence" value="ECO:0007669"/>
    <property type="project" value="UniProtKB-KW"/>
</dbReference>
<feature type="transmembrane region" description="Helical" evidence="3">
    <location>
        <begin position="104"/>
        <end position="125"/>
    </location>
</feature>
<keyword evidence="6" id="KW-1185">Reference proteome</keyword>